<reference evidence="1 2" key="1">
    <citation type="journal article" date="2016" name="Nat. Commun.">
        <title>Thousands of microbial genomes shed light on interconnected biogeochemical processes in an aquifer system.</title>
        <authorList>
            <person name="Anantharaman K."/>
            <person name="Brown C.T."/>
            <person name="Hug L.A."/>
            <person name="Sharon I."/>
            <person name="Castelle C.J."/>
            <person name="Probst A.J."/>
            <person name="Thomas B.C."/>
            <person name="Singh A."/>
            <person name="Wilkins M.J."/>
            <person name="Karaoz U."/>
            <person name="Brodie E.L."/>
            <person name="Williams K.H."/>
            <person name="Hubbard S.S."/>
            <person name="Banfield J.F."/>
        </authorList>
    </citation>
    <scope>NUCLEOTIDE SEQUENCE [LARGE SCALE GENOMIC DNA]</scope>
</reference>
<evidence type="ECO:0000313" key="2">
    <source>
        <dbReference type="Proteomes" id="UP000178344"/>
    </source>
</evidence>
<accession>A0A1F6CDD4</accession>
<protein>
    <submittedName>
        <fullName evidence="1">Uncharacterized protein</fullName>
    </submittedName>
</protein>
<dbReference type="Proteomes" id="UP000178344">
    <property type="component" value="Unassembled WGS sequence"/>
</dbReference>
<evidence type="ECO:0000313" key="1">
    <source>
        <dbReference type="EMBL" id="OGG47176.1"/>
    </source>
</evidence>
<name>A0A1F6CDD4_9BACT</name>
<organism evidence="1 2">
    <name type="scientific">Candidatus Kaiserbacteria bacterium RIFCSPHIGHO2_01_FULL_49_13</name>
    <dbReference type="NCBI Taxonomy" id="1798477"/>
    <lineage>
        <taxon>Bacteria</taxon>
        <taxon>Candidatus Kaiseribacteriota</taxon>
    </lineage>
</organism>
<comment type="caution">
    <text evidence="1">The sequence shown here is derived from an EMBL/GenBank/DDBJ whole genome shotgun (WGS) entry which is preliminary data.</text>
</comment>
<gene>
    <name evidence="1" type="ORF">A2671_01180</name>
</gene>
<dbReference type="AlphaFoldDB" id="A0A1F6CDD4"/>
<dbReference type="EMBL" id="MFKQ01000025">
    <property type="protein sequence ID" value="OGG47176.1"/>
    <property type="molecule type" value="Genomic_DNA"/>
</dbReference>
<proteinExistence type="predicted"/>
<sequence length="170" mass="19302">MLRAIAEVFAPTALCGHTTRMEGEMEAFGESKRVRLAKDEHGRVRYCLGCLSHRAIRCAHCGKAIFVDDPITLYPAYAFETMSKTVYYDLNGIRQAIGCARASCVHNDRVSDVAGYWSPQTPGISTMYIAEEPLISDCEWRLAQEQDVVRKLAARQEKKYAQPWWRPARK</sequence>